<evidence type="ECO:0000256" key="2">
    <source>
        <dbReference type="ARBA" id="ARBA00023239"/>
    </source>
</evidence>
<organism evidence="4 5">
    <name type="scientific">Plenodomus tracheiphilus IPT5</name>
    <dbReference type="NCBI Taxonomy" id="1408161"/>
    <lineage>
        <taxon>Eukaryota</taxon>
        <taxon>Fungi</taxon>
        <taxon>Dikarya</taxon>
        <taxon>Ascomycota</taxon>
        <taxon>Pezizomycotina</taxon>
        <taxon>Dothideomycetes</taxon>
        <taxon>Pleosporomycetidae</taxon>
        <taxon>Pleosporales</taxon>
        <taxon>Pleosporineae</taxon>
        <taxon>Leptosphaeriaceae</taxon>
        <taxon>Plenodomus</taxon>
    </lineage>
</organism>
<proteinExistence type="predicted"/>
<dbReference type="Proteomes" id="UP000799423">
    <property type="component" value="Unassembled WGS sequence"/>
</dbReference>
<dbReference type="EMBL" id="MU006288">
    <property type="protein sequence ID" value="KAF2856607.1"/>
    <property type="molecule type" value="Genomic_DNA"/>
</dbReference>
<dbReference type="AlphaFoldDB" id="A0A6A7BNZ9"/>
<dbReference type="PANTHER" id="PTHR10067:SF9">
    <property type="entry name" value="PHOSPHATIDYLSERINE DECARBOXYLASE FAMILY PROTEIN (AFU_ORTHOLOGUE AFUA_7G01730)"/>
    <property type="match status" value="1"/>
</dbReference>
<keyword evidence="1" id="KW-0210">Decarboxylase</keyword>
<feature type="domain" description="L-tryptophan decarboxylase PsiD-like" evidence="3">
    <location>
        <begin position="146"/>
        <end position="285"/>
    </location>
</feature>
<dbReference type="GO" id="GO:0004609">
    <property type="term" value="F:phosphatidylserine decarboxylase activity"/>
    <property type="evidence" value="ECO:0007669"/>
    <property type="project" value="InterPro"/>
</dbReference>
<sequence length="544" mass="61552">MVGSAAGLVIAKDPHFPQIEPLLCRDFPEKLDNDAAHGTNKRADAWFVPRYLRSVGARCRKMTSDVIPWHNVSILSSHVKRLHTQLHLLHRGPTDAIMVQQENTKNVPQEHQMQRTGLWLPADHRVHHNWLSGVVDRVDNKSEEFHPVIQEFKEFIEKDTRIYLLVSAMFEEIPTKKPYNKDPAGNRQIRDYQHMLEVFNHLLTRAPEWNDHEYSVGIVGTPFNAVLDWPMGTPSGYAFFLDPTVNKMIKKVLNTWAKFLDSPASAYVLGNDKIGWFSEHAVQDLATVANIGETSYKFEEVFKCDPSKDHWGFKSWDDFFVRNLHEDKRPVASPEDDNVIANACESKPYNVARNIKARDRFWIKGQPYSLIDMLAMDPLYEKFIGGTIYQAFLSALSYHRWHAPVSGKVVKAYVVDGTYFSEPLFEGIGDPNAKGTIDEAGEKTGQGFLTATATRAIMFFEADNKDLGLVCFLGVGMTEVSTCDITVKEGQHVKKGDEIGMFHFGGSSHCVIFRKGIELEGFPNTKDPQQNVPVRSKLAVVKSS</sequence>
<name>A0A6A7BNZ9_9PLEO</name>
<dbReference type="GO" id="GO:0006646">
    <property type="term" value="P:phosphatidylethanolamine biosynthetic process"/>
    <property type="evidence" value="ECO:0007669"/>
    <property type="project" value="TreeGrafter"/>
</dbReference>
<dbReference type="InterPro" id="IPR022237">
    <property type="entry name" value="PsiD-like"/>
</dbReference>
<evidence type="ECO:0000259" key="3">
    <source>
        <dbReference type="Pfam" id="PF12588"/>
    </source>
</evidence>
<dbReference type="Pfam" id="PF02666">
    <property type="entry name" value="PS_Dcarbxylase"/>
    <property type="match status" value="1"/>
</dbReference>
<dbReference type="PANTHER" id="PTHR10067">
    <property type="entry name" value="PHOSPHATIDYLSERINE DECARBOXYLASE"/>
    <property type="match status" value="1"/>
</dbReference>
<evidence type="ECO:0000313" key="5">
    <source>
        <dbReference type="Proteomes" id="UP000799423"/>
    </source>
</evidence>
<dbReference type="OrthoDB" id="5973539at2759"/>
<protein>
    <recommendedName>
        <fullName evidence="3">L-tryptophan decarboxylase PsiD-like domain-containing protein</fullName>
    </recommendedName>
</protein>
<keyword evidence="5" id="KW-1185">Reference proteome</keyword>
<dbReference type="InterPro" id="IPR003817">
    <property type="entry name" value="PS_Dcarbxylase"/>
</dbReference>
<evidence type="ECO:0000256" key="1">
    <source>
        <dbReference type="ARBA" id="ARBA00022793"/>
    </source>
</evidence>
<gene>
    <name evidence="4" type="ORF">T440DRAFT_473989</name>
</gene>
<reference evidence="4" key="1">
    <citation type="submission" date="2020-01" db="EMBL/GenBank/DDBJ databases">
        <authorList>
            <consortium name="DOE Joint Genome Institute"/>
            <person name="Haridas S."/>
            <person name="Albert R."/>
            <person name="Binder M."/>
            <person name="Bloem J."/>
            <person name="Labutti K."/>
            <person name="Salamov A."/>
            <person name="Andreopoulos B."/>
            <person name="Baker S.E."/>
            <person name="Barry K."/>
            <person name="Bills G."/>
            <person name="Bluhm B.H."/>
            <person name="Cannon C."/>
            <person name="Castanera R."/>
            <person name="Culley D.E."/>
            <person name="Daum C."/>
            <person name="Ezra D."/>
            <person name="Gonzalez J.B."/>
            <person name="Henrissat B."/>
            <person name="Kuo A."/>
            <person name="Liang C."/>
            <person name="Lipzen A."/>
            <person name="Lutzoni F."/>
            <person name="Magnuson J."/>
            <person name="Mondo S."/>
            <person name="Nolan M."/>
            <person name="Ohm R."/>
            <person name="Pangilinan J."/>
            <person name="Park H.-J."/>
            <person name="Ramirez L."/>
            <person name="Alfaro M."/>
            <person name="Sun H."/>
            <person name="Tritt A."/>
            <person name="Yoshinaga Y."/>
            <person name="Zwiers L.-H."/>
            <person name="Turgeon B.G."/>
            <person name="Goodwin S.B."/>
            <person name="Spatafora J.W."/>
            <person name="Crous P.W."/>
            <person name="Grigoriev I.V."/>
        </authorList>
    </citation>
    <scope>NUCLEOTIDE SEQUENCE</scope>
    <source>
        <strain evidence="4">IPT5</strain>
    </source>
</reference>
<accession>A0A6A7BNZ9</accession>
<dbReference type="Pfam" id="PF12588">
    <property type="entry name" value="PSDC"/>
    <property type="match status" value="1"/>
</dbReference>
<evidence type="ECO:0000313" key="4">
    <source>
        <dbReference type="EMBL" id="KAF2856607.1"/>
    </source>
</evidence>
<dbReference type="GO" id="GO:0005739">
    <property type="term" value="C:mitochondrion"/>
    <property type="evidence" value="ECO:0007669"/>
    <property type="project" value="TreeGrafter"/>
</dbReference>
<keyword evidence="2" id="KW-0456">Lyase</keyword>